<proteinExistence type="predicted"/>
<organism evidence="1 2">
    <name type="scientific">Dendrothele bispora (strain CBS 962.96)</name>
    <dbReference type="NCBI Taxonomy" id="1314807"/>
    <lineage>
        <taxon>Eukaryota</taxon>
        <taxon>Fungi</taxon>
        <taxon>Dikarya</taxon>
        <taxon>Basidiomycota</taxon>
        <taxon>Agaricomycotina</taxon>
        <taxon>Agaricomycetes</taxon>
        <taxon>Agaricomycetidae</taxon>
        <taxon>Agaricales</taxon>
        <taxon>Agaricales incertae sedis</taxon>
        <taxon>Dendrothele</taxon>
    </lineage>
</organism>
<dbReference type="OrthoDB" id="2748837at2759"/>
<keyword evidence="2" id="KW-1185">Reference proteome</keyword>
<gene>
    <name evidence="1" type="ORF">K435DRAFT_688677</name>
</gene>
<accession>A0A4S8L605</accession>
<evidence type="ECO:0000313" key="1">
    <source>
        <dbReference type="EMBL" id="THU83890.1"/>
    </source>
</evidence>
<evidence type="ECO:0000313" key="2">
    <source>
        <dbReference type="Proteomes" id="UP000297245"/>
    </source>
</evidence>
<sequence>RLTKSHMSVYLAERTARCLEDYGIEADTLGFTMDNASNNNTMIQEIQNLLPLHSMSGPVTQVRCLGHVLEYGHHPQQGP</sequence>
<dbReference type="EMBL" id="ML179635">
    <property type="protein sequence ID" value="THU83890.1"/>
    <property type="molecule type" value="Genomic_DNA"/>
</dbReference>
<feature type="non-terminal residue" evidence="1">
    <location>
        <position position="1"/>
    </location>
</feature>
<reference evidence="1 2" key="1">
    <citation type="journal article" date="2019" name="Nat. Ecol. Evol.">
        <title>Megaphylogeny resolves global patterns of mushroom evolution.</title>
        <authorList>
            <person name="Varga T."/>
            <person name="Krizsan K."/>
            <person name="Foldi C."/>
            <person name="Dima B."/>
            <person name="Sanchez-Garcia M."/>
            <person name="Sanchez-Ramirez S."/>
            <person name="Szollosi G.J."/>
            <person name="Szarkandi J.G."/>
            <person name="Papp V."/>
            <person name="Albert L."/>
            <person name="Andreopoulos W."/>
            <person name="Angelini C."/>
            <person name="Antonin V."/>
            <person name="Barry K.W."/>
            <person name="Bougher N.L."/>
            <person name="Buchanan P."/>
            <person name="Buyck B."/>
            <person name="Bense V."/>
            <person name="Catcheside P."/>
            <person name="Chovatia M."/>
            <person name="Cooper J."/>
            <person name="Damon W."/>
            <person name="Desjardin D."/>
            <person name="Finy P."/>
            <person name="Geml J."/>
            <person name="Haridas S."/>
            <person name="Hughes K."/>
            <person name="Justo A."/>
            <person name="Karasinski D."/>
            <person name="Kautmanova I."/>
            <person name="Kiss B."/>
            <person name="Kocsube S."/>
            <person name="Kotiranta H."/>
            <person name="LaButti K.M."/>
            <person name="Lechner B.E."/>
            <person name="Liimatainen K."/>
            <person name="Lipzen A."/>
            <person name="Lukacs Z."/>
            <person name="Mihaltcheva S."/>
            <person name="Morgado L.N."/>
            <person name="Niskanen T."/>
            <person name="Noordeloos M.E."/>
            <person name="Ohm R.A."/>
            <person name="Ortiz-Santana B."/>
            <person name="Ovrebo C."/>
            <person name="Racz N."/>
            <person name="Riley R."/>
            <person name="Savchenko A."/>
            <person name="Shiryaev A."/>
            <person name="Soop K."/>
            <person name="Spirin V."/>
            <person name="Szebenyi C."/>
            <person name="Tomsovsky M."/>
            <person name="Tulloss R.E."/>
            <person name="Uehling J."/>
            <person name="Grigoriev I.V."/>
            <person name="Vagvolgyi C."/>
            <person name="Papp T."/>
            <person name="Martin F.M."/>
            <person name="Miettinen O."/>
            <person name="Hibbett D.S."/>
            <person name="Nagy L.G."/>
        </authorList>
    </citation>
    <scope>NUCLEOTIDE SEQUENCE [LARGE SCALE GENOMIC DNA]</scope>
    <source>
        <strain evidence="1 2">CBS 962.96</strain>
    </source>
</reference>
<protein>
    <recommendedName>
        <fullName evidence="3">DUF659 domain-containing protein</fullName>
    </recommendedName>
</protein>
<evidence type="ECO:0008006" key="3">
    <source>
        <dbReference type="Google" id="ProtNLM"/>
    </source>
</evidence>
<dbReference type="AlphaFoldDB" id="A0A4S8L605"/>
<dbReference type="Proteomes" id="UP000297245">
    <property type="component" value="Unassembled WGS sequence"/>
</dbReference>
<name>A0A4S8L605_DENBC</name>